<proteinExistence type="predicted"/>
<reference evidence="1" key="2">
    <citation type="submission" date="2025-09" db="UniProtKB">
        <authorList>
            <consortium name="EnsemblPlants"/>
        </authorList>
    </citation>
    <scope>IDENTIFICATION</scope>
</reference>
<dbReference type="Proteomes" id="UP001732700">
    <property type="component" value="Chromosome 5C"/>
</dbReference>
<sequence length="107" mass="11914">MGSLLMPLLSSVAAKAGDALVGELLRAWGLDQARRKLERHLSAVRYILLDAEAKSRTNPAVREWIEDLKTAAYQADDVLDDFRYEALRRAAKIRGSTSRKVLCTPTT</sequence>
<protein>
    <submittedName>
        <fullName evidence="1">Uncharacterized protein</fullName>
    </submittedName>
</protein>
<evidence type="ECO:0000313" key="2">
    <source>
        <dbReference type="Proteomes" id="UP001732700"/>
    </source>
</evidence>
<reference evidence="1" key="1">
    <citation type="submission" date="2021-05" db="EMBL/GenBank/DDBJ databases">
        <authorList>
            <person name="Scholz U."/>
            <person name="Mascher M."/>
            <person name="Fiebig A."/>
        </authorList>
    </citation>
    <scope>NUCLEOTIDE SEQUENCE [LARGE SCALE GENOMIC DNA]</scope>
</reference>
<organism evidence="1 2">
    <name type="scientific">Avena sativa</name>
    <name type="common">Oat</name>
    <dbReference type="NCBI Taxonomy" id="4498"/>
    <lineage>
        <taxon>Eukaryota</taxon>
        <taxon>Viridiplantae</taxon>
        <taxon>Streptophyta</taxon>
        <taxon>Embryophyta</taxon>
        <taxon>Tracheophyta</taxon>
        <taxon>Spermatophyta</taxon>
        <taxon>Magnoliopsida</taxon>
        <taxon>Liliopsida</taxon>
        <taxon>Poales</taxon>
        <taxon>Poaceae</taxon>
        <taxon>BOP clade</taxon>
        <taxon>Pooideae</taxon>
        <taxon>Poodae</taxon>
        <taxon>Poeae</taxon>
        <taxon>Poeae Chloroplast Group 1 (Aveneae type)</taxon>
        <taxon>Aveninae</taxon>
        <taxon>Avena</taxon>
    </lineage>
</organism>
<dbReference type="EnsemblPlants" id="AVESA.00010b.r2.5CG0928620.1">
    <property type="protein sequence ID" value="AVESA.00010b.r2.5CG0928620.1.CDS"/>
    <property type="gene ID" value="AVESA.00010b.r2.5CG0928620"/>
</dbReference>
<keyword evidence="2" id="KW-1185">Reference proteome</keyword>
<evidence type="ECO:0000313" key="1">
    <source>
        <dbReference type="EnsemblPlants" id="AVESA.00010b.r2.5CG0928620.1.CDS"/>
    </source>
</evidence>
<accession>A0ACD5Y7P3</accession>
<name>A0ACD5Y7P3_AVESA</name>